<dbReference type="EMBL" id="VASG01000012">
    <property type="protein sequence ID" value="TLP68660.1"/>
    <property type="molecule type" value="Genomic_DNA"/>
</dbReference>
<dbReference type="AlphaFoldDB" id="A0A5R8ZQX3"/>
<evidence type="ECO:0000313" key="3">
    <source>
        <dbReference type="Proteomes" id="UP000307510"/>
    </source>
</evidence>
<proteinExistence type="predicted"/>
<dbReference type="InterPro" id="IPR036928">
    <property type="entry name" value="AS_sf"/>
</dbReference>
<dbReference type="NCBIfam" id="NF005565">
    <property type="entry name" value="PRK07235.1"/>
    <property type="match status" value="1"/>
</dbReference>
<reference evidence="3" key="2">
    <citation type="submission" date="2019-06" db="EMBL/GenBank/DDBJ databases">
        <title>AzeR, a transcriptional regulator that responds to azelaic acid in Pseudomonas nitroreducens.</title>
        <authorList>
            <person name="Bez C."/>
            <person name="Javvadi S.G."/>
            <person name="Bertani I."/>
            <person name="Devescovi G."/>
            <person name="Studholme D.J."/>
            <person name="Geller A."/>
            <person name="Levy A."/>
            <person name="Venturi V."/>
        </authorList>
    </citation>
    <scope>NUCLEOTIDE SEQUENCE [LARGE SCALE GENOMIC DNA]</scope>
    <source>
        <strain evidence="3">DSM 9128</strain>
    </source>
</reference>
<dbReference type="Pfam" id="PF01425">
    <property type="entry name" value="Amidase"/>
    <property type="match status" value="1"/>
</dbReference>
<dbReference type="Gene3D" id="3.90.1300.10">
    <property type="entry name" value="Amidase signature (AS) domain"/>
    <property type="match status" value="1"/>
</dbReference>
<dbReference type="PANTHER" id="PTHR11895:SF170">
    <property type="entry name" value="AMIDASE"/>
    <property type="match status" value="1"/>
</dbReference>
<dbReference type="RefSeq" id="WP_138217032.1">
    <property type="nucleotide sequence ID" value="NZ_VASG01000012.1"/>
</dbReference>
<dbReference type="InterPro" id="IPR020556">
    <property type="entry name" value="Amidase_CS"/>
</dbReference>
<organism evidence="2 3">
    <name type="scientific">Pseudomonas nitroreducens</name>
    <dbReference type="NCBI Taxonomy" id="46680"/>
    <lineage>
        <taxon>Bacteria</taxon>
        <taxon>Pseudomonadati</taxon>
        <taxon>Pseudomonadota</taxon>
        <taxon>Gammaproteobacteria</taxon>
        <taxon>Pseudomonadales</taxon>
        <taxon>Pseudomonadaceae</taxon>
        <taxon>Pseudomonas</taxon>
    </lineage>
</organism>
<dbReference type="SUPFAM" id="SSF75304">
    <property type="entry name" value="Amidase signature (AS) enzymes"/>
    <property type="match status" value="1"/>
</dbReference>
<dbReference type="InterPro" id="IPR023631">
    <property type="entry name" value="Amidase_dom"/>
</dbReference>
<dbReference type="PROSITE" id="PS00571">
    <property type="entry name" value="AMIDASES"/>
    <property type="match status" value="1"/>
</dbReference>
<evidence type="ECO:0000313" key="2">
    <source>
        <dbReference type="EMBL" id="TLP68660.1"/>
    </source>
</evidence>
<gene>
    <name evidence="2" type="ORF">FEA48_29895</name>
</gene>
<accession>A0A5R8ZQX3</accession>
<dbReference type="Proteomes" id="UP000307510">
    <property type="component" value="Unassembled WGS sequence"/>
</dbReference>
<evidence type="ECO:0000259" key="1">
    <source>
        <dbReference type="Pfam" id="PF01425"/>
    </source>
</evidence>
<reference evidence="2 3" key="1">
    <citation type="submission" date="2019-05" db="EMBL/GenBank/DDBJ databases">
        <authorList>
            <person name="Moore K."/>
            <person name="O'Neill P."/>
            <person name="Farbos A."/>
            <person name="Studholme D.J."/>
        </authorList>
    </citation>
    <scope>NUCLEOTIDE SEQUENCE [LARGE SCALE GENOMIC DNA]</scope>
    <source>
        <strain evidence="2 3">DSM 9128</strain>
    </source>
</reference>
<sequence length="506" mass="53974">MAIRRPDSAELGEIAKSLGMTFSPSQLNDYHDLLQANFDAYDLIDSLPDYLPEVRYPRKDLRVPSPEENRLGAWQCKALILGSAEGALAGKRVVIKDNVAVAGLPMLNGTFTLDGYVPEMDATVVSRLLDAGATITGKAVCEALCFSGGSHTAASGPVHNPRRHGYSAGGSSSGSAALVAAGEVDMAIGSDQGGSVRIPAAYCGVYGMKPTHGLVPYTGAMPIESTLDHLGPITASVRDNALMLEVLAGPDGLDPRQNALAPAGGYLEALGRGVVGMRIGVLREGFAHANSEPVVDEAVRNTADVFRALGATVEEVSLPAHSQGPAIWLAIAAEGASEQMMKGNSHGFNWRGLYLTGMMEHHARWRERADDLPDTVKTTFILGEYVNRNYRGRFYGKAQNLARRLRADYDGLLSSYDLLLMPTLPVRATPLPAPNAALADVLARAFEMLGNTCGFDATGHPAMSIPCATHDGLPIGLQLVGRHFAEADIYRAAHAFEQTTDWRARQ</sequence>
<dbReference type="GO" id="GO:0003824">
    <property type="term" value="F:catalytic activity"/>
    <property type="evidence" value="ECO:0007669"/>
    <property type="project" value="InterPro"/>
</dbReference>
<feature type="domain" description="Amidase" evidence="1">
    <location>
        <begin position="75"/>
        <end position="487"/>
    </location>
</feature>
<comment type="caution">
    <text evidence="2">The sequence shown here is derived from an EMBL/GenBank/DDBJ whole genome shotgun (WGS) entry which is preliminary data.</text>
</comment>
<protein>
    <submittedName>
        <fullName evidence="2">Amidase</fullName>
    </submittedName>
</protein>
<dbReference type="Gene3D" id="1.10.20.60">
    <property type="entry name" value="Glu-tRNAGln amidotransferase C subunit, N-terminal domain"/>
    <property type="match status" value="1"/>
</dbReference>
<name>A0A5R8ZQX3_PSENT</name>
<dbReference type="PANTHER" id="PTHR11895">
    <property type="entry name" value="TRANSAMIDASE"/>
    <property type="match status" value="1"/>
</dbReference>
<dbReference type="InterPro" id="IPR000120">
    <property type="entry name" value="Amidase"/>
</dbReference>